<dbReference type="HOGENOM" id="CLU_025996_21_1_6"/>
<feature type="domain" description="Glycosyltransferase 2-like" evidence="1">
    <location>
        <begin position="5"/>
        <end position="126"/>
    </location>
</feature>
<dbReference type="AlphaFoldDB" id="Q1ZRU3"/>
<dbReference type="CDD" id="cd06433">
    <property type="entry name" value="GT_2_WfgS_like"/>
    <property type="match status" value="1"/>
</dbReference>
<dbReference type="eggNOG" id="COG1216">
    <property type="taxonomic scope" value="Bacteria"/>
</dbReference>
<dbReference type="PANTHER" id="PTHR22916">
    <property type="entry name" value="GLYCOSYLTRANSFERASE"/>
    <property type="match status" value="1"/>
</dbReference>
<evidence type="ECO:0000259" key="1">
    <source>
        <dbReference type="Pfam" id="PF00535"/>
    </source>
</evidence>
<dbReference type="PANTHER" id="PTHR22916:SF67">
    <property type="entry name" value="COLANIC ACID BIOSYNTHESIS GLYCOSYL TRANSFERASE WCAE-RELATED"/>
    <property type="match status" value="1"/>
</dbReference>
<comment type="caution">
    <text evidence="2">The sequence shown here is derived from an EMBL/GenBank/DDBJ whole genome shotgun (WGS) entry which is preliminary data.</text>
</comment>
<dbReference type="Proteomes" id="UP000001603">
    <property type="component" value="Unassembled WGS sequence"/>
</dbReference>
<evidence type="ECO:0000313" key="2">
    <source>
        <dbReference type="EMBL" id="EAS65234.1"/>
    </source>
</evidence>
<dbReference type="RefSeq" id="WP_005368990.1">
    <property type="nucleotide sequence ID" value="NZ_CH902600.1"/>
</dbReference>
<gene>
    <name evidence="2" type="ORF">VAS14_05923</name>
</gene>
<accession>Q1ZRU3</accession>
<organism evidence="2 3">
    <name type="scientific">Photobacterium angustum (strain S14 / CCUG 15956)</name>
    <name type="common">Vibrio sp. (strain S14 / CCUG 15956)</name>
    <dbReference type="NCBI Taxonomy" id="314292"/>
    <lineage>
        <taxon>Bacteria</taxon>
        <taxon>Pseudomonadati</taxon>
        <taxon>Pseudomonadota</taxon>
        <taxon>Gammaproteobacteria</taxon>
        <taxon>Vibrionales</taxon>
        <taxon>Vibrionaceae</taxon>
        <taxon>Photobacterium</taxon>
    </lineage>
</organism>
<dbReference type="InterPro" id="IPR029044">
    <property type="entry name" value="Nucleotide-diphossugar_trans"/>
</dbReference>
<dbReference type="GO" id="GO:0016758">
    <property type="term" value="F:hexosyltransferase activity"/>
    <property type="evidence" value="ECO:0007669"/>
    <property type="project" value="UniProtKB-ARBA"/>
</dbReference>
<name>Q1ZRU3_PHOAS</name>
<dbReference type="OrthoDB" id="396512at2"/>
<dbReference type="Pfam" id="PF00535">
    <property type="entry name" value="Glycos_transf_2"/>
    <property type="match status" value="1"/>
</dbReference>
<evidence type="ECO:0000313" key="3">
    <source>
        <dbReference type="Proteomes" id="UP000001603"/>
    </source>
</evidence>
<sequence length="229" mass="26251">MKRISVITINYNNSIGLKSTIESVINQNYKDVEYLVIDGGSNDESISILNYYNEGINFFCSEPDNGVYDAMNKGLDKCTGEFVVFMNSGDTFASNTVLSEISSLLTDYDFIYGDKIDSLSNSIIKAKPHTTLNSGIMFACHQSMIFRKSELRYDLKYKIYSDYDFVCKNFKKYNRLYYFNKPISIYEGGGISAQVTWQKRIDKYSAVFNHFGFYCFLKSVINRVVKGVE</sequence>
<dbReference type="EMBL" id="AAOJ01000002">
    <property type="protein sequence ID" value="EAS65234.1"/>
    <property type="molecule type" value="Genomic_DNA"/>
</dbReference>
<reference evidence="2 3" key="1">
    <citation type="journal article" date="2009" name="Proc. Natl. Acad. Sci. U.S.A.">
        <title>The genomic basis of trophic strategy in marine bacteria.</title>
        <authorList>
            <person name="Lauro F.M."/>
            <person name="McDougald D."/>
            <person name="Thomas T."/>
            <person name="Williams T.J."/>
            <person name="Egan S."/>
            <person name="Rice S."/>
            <person name="DeMaere M.Z."/>
            <person name="Ting L."/>
            <person name="Ertan H."/>
            <person name="Johnson J."/>
            <person name="Ferriera S."/>
            <person name="Lapidus A."/>
            <person name="Anderson I."/>
            <person name="Kyrpides N."/>
            <person name="Munk A.C."/>
            <person name="Detter C."/>
            <person name="Han C.S."/>
            <person name="Brown M.V."/>
            <person name="Robb F.T."/>
            <person name="Kjelleberg S."/>
            <person name="Cavicchioli R."/>
        </authorList>
    </citation>
    <scope>NUCLEOTIDE SEQUENCE [LARGE SCALE GENOMIC DNA]</scope>
    <source>
        <strain evidence="2 3">S14</strain>
    </source>
</reference>
<keyword evidence="2" id="KW-0808">Transferase</keyword>
<proteinExistence type="predicted"/>
<protein>
    <submittedName>
        <fullName evidence="2">Glycosyltransferase</fullName>
    </submittedName>
</protein>
<dbReference type="InterPro" id="IPR001173">
    <property type="entry name" value="Glyco_trans_2-like"/>
</dbReference>
<dbReference type="Gene3D" id="3.90.550.10">
    <property type="entry name" value="Spore Coat Polysaccharide Biosynthesis Protein SpsA, Chain A"/>
    <property type="match status" value="1"/>
</dbReference>
<dbReference type="SUPFAM" id="SSF53448">
    <property type="entry name" value="Nucleotide-diphospho-sugar transferases"/>
    <property type="match status" value="1"/>
</dbReference>